<evidence type="ECO:0000313" key="3">
    <source>
        <dbReference type="Proteomes" id="UP000626148"/>
    </source>
</evidence>
<dbReference type="PANTHER" id="PTHR32419:SF6">
    <property type="entry name" value="GLUTATHIONE S-TRANSFERASE OMEGA-LIKE 1-RELATED"/>
    <property type="match status" value="1"/>
</dbReference>
<dbReference type="InterPro" id="IPR036282">
    <property type="entry name" value="Glutathione-S-Trfase_C_sf"/>
</dbReference>
<dbReference type="Proteomes" id="UP000626148">
    <property type="component" value="Unassembled WGS sequence"/>
</dbReference>
<feature type="domain" description="GST C-terminal" evidence="1">
    <location>
        <begin position="98"/>
        <end position="235"/>
    </location>
</feature>
<dbReference type="PANTHER" id="PTHR32419">
    <property type="entry name" value="GLUTATHIONYL-HYDROQUINONE REDUCTASE"/>
    <property type="match status" value="1"/>
</dbReference>
<reference evidence="2" key="2">
    <citation type="submission" date="2020-09" db="EMBL/GenBank/DDBJ databases">
        <authorList>
            <person name="Sun Q."/>
            <person name="Kim S."/>
        </authorList>
    </citation>
    <scope>NUCLEOTIDE SEQUENCE</scope>
    <source>
        <strain evidence="2">KCTC 22169</strain>
    </source>
</reference>
<accession>A0A918KM15</accession>
<dbReference type="EMBL" id="BMXR01000010">
    <property type="protein sequence ID" value="GGX65983.1"/>
    <property type="molecule type" value="Genomic_DNA"/>
</dbReference>
<name>A0A918KM15_9GAMM</name>
<dbReference type="CDD" id="cd03190">
    <property type="entry name" value="GST_C_Omega_like"/>
    <property type="match status" value="1"/>
</dbReference>
<proteinExistence type="predicted"/>
<dbReference type="InterPro" id="IPR016639">
    <property type="entry name" value="GST_Omega/GSH"/>
</dbReference>
<dbReference type="GO" id="GO:0004364">
    <property type="term" value="F:glutathione transferase activity"/>
    <property type="evidence" value="ECO:0007669"/>
    <property type="project" value="InterPro"/>
</dbReference>
<dbReference type="GO" id="GO:0005737">
    <property type="term" value="C:cytoplasm"/>
    <property type="evidence" value="ECO:0007669"/>
    <property type="project" value="TreeGrafter"/>
</dbReference>
<evidence type="ECO:0000259" key="1">
    <source>
        <dbReference type="PROSITE" id="PS50405"/>
    </source>
</evidence>
<gene>
    <name evidence="2" type="ORF">GCM10007392_37010</name>
</gene>
<comment type="caution">
    <text evidence="2">The sequence shown here is derived from an EMBL/GenBank/DDBJ whole genome shotgun (WGS) entry which is preliminary data.</text>
</comment>
<keyword evidence="3" id="KW-1185">Reference proteome</keyword>
<sequence length="279" mass="31947">MLVRALRGLESIVPVHITGGPKKEGYPANWGEQWVVPGTEHAIHHLHELYVLNEPNYTGRVTIPVLWDQRDQTIVSNESSEIMTALESMPSLGRSPDMDFQPASMRTDLSALNEKLYHHLSNGVYRSGFAANQTAYEEAVESVFRTLAWLDMRLSKRRFLMGDWLTEADWRLLPTLVRFDIDYVQHSRCGYRRLVDYPNLWAYARELYQWPGVSETVRFDQIHASNYYGEPVIPRAPSLDWEADPNRQHLGPIRLAIRRGGSVAFDRVNEVSGQPVVAS</sequence>
<protein>
    <submittedName>
        <fullName evidence="2">Glutathione-dependent reductase</fullName>
    </submittedName>
</protein>
<dbReference type="Gene3D" id="1.20.1050.10">
    <property type="match status" value="1"/>
</dbReference>
<dbReference type="InterPro" id="IPR047047">
    <property type="entry name" value="GST_Omega-like_C"/>
</dbReference>
<reference evidence="2" key="1">
    <citation type="journal article" date="2014" name="Int. J. Syst. Evol. Microbiol.">
        <title>Complete genome sequence of Corynebacterium casei LMG S-19264T (=DSM 44701T), isolated from a smear-ripened cheese.</title>
        <authorList>
            <consortium name="US DOE Joint Genome Institute (JGI-PGF)"/>
            <person name="Walter F."/>
            <person name="Albersmeier A."/>
            <person name="Kalinowski J."/>
            <person name="Ruckert C."/>
        </authorList>
    </citation>
    <scope>NUCLEOTIDE SEQUENCE</scope>
    <source>
        <strain evidence="2">KCTC 22169</strain>
    </source>
</reference>
<dbReference type="Pfam" id="PF13410">
    <property type="entry name" value="GST_C_2"/>
    <property type="match status" value="1"/>
</dbReference>
<dbReference type="InterPro" id="IPR010987">
    <property type="entry name" value="Glutathione-S-Trfase_C-like"/>
</dbReference>
<dbReference type="AlphaFoldDB" id="A0A918KM15"/>
<dbReference type="PROSITE" id="PS50405">
    <property type="entry name" value="GST_CTER"/>
    <property type="match status" value="1"/>
</dbReference>
<dbReference type="Gene3D" id="3.40.30.10">
    <property type="entry name" value="Glutaredoxin"/>
    <property type="match status" value="1"/>
</dbReference>
<organism evidence="2 3">
    <name type="scientific">Saccharospirillum salsuginis</name>
    <dbReference type="NCBI Taxonomy" id="418750"/>
    <lineage>
        <taxon>Bacteria</taxon>
        <taxon>Pseudomonadati</taxon>
        <taxon>Pseudomonadota</taxon>
        <taxon>Gammaproteobacteria</taxon>
        <taxon>Oceanospirillales</taxon>
        <taxon>Saccharospirillaceae</taxon>
        <taxon>Saccharospirillum</taxon>
    </lineage>
</organism>
<dbReference type="SUPFAM" id="SSF47616">
    <property type="entry name" value="GST C-terminal domain-like"/>
    <property type="match status" value="1"/>
</dbReference>
<evidence type="ECO:0000313" key="2">
    <source>
        <dbReference type="EMBL" id="GGX65983.1"/>
    </source>
</evidence>